<evidence type="ECO:0000256" key="6">
    <source>
        <dbReference type="ARBA" id="ARBA00022989"/>
    </source>
</evidence>
<dbReference type="Pfam" id="PF00462">
    <property type="entry name" value="Glutaredoxin"/>
    <property type="match status" value="1"/>
</dbReference>
<evidence type="ECO:0000259" key="10">
    <source>
        <dbReference type="Pfam" id="PF07291"/>
    </source>
</evidence>
<dbReference type="Gene3D" id="3.40.30.10">
    <property type="entry name" value="Glutaredoxin"/>
    <property type="match status" value="1"/>
</dbReference>
<dbReference type="InterPro" id="IPR014025">
    <property type="entry name" value="Glutaredoxin_subgr"/>
</dbReference>
<evidence type="ECO:0000256" key="4">
    <source>
        <dbReference type="ARBA" id="ARBA00019078"/>
    </source>
</evidence>
<feature type="transmembrane region" description="Helical" evidence="8">
    <location>
        <begin position="235"/>
        <end position="256"/>
    </location>
</feature>
<dbReference type="STRING" id="1166073.SAMN05192530_107109"/>
<evidence type="ECO:0000256" key="1">
    <source>
        <dbReference type="ARBA" id="ARBA00003475"/>
    </source>
</evidence>
<evidence type="ECO:0000256" key="8">
    <source>
        <dbReference type="SAM" id="Phobius"/>
    </source>
</evidence>
<dbReference type="InterPro" id="IPR002109">
    <property type="entry name" value="Glutaredoxin"/>
</dbReference>
<sequence>MSATLDASAPKAAATTRRHAVIHRMVMDKHVCPWGLRALHLLRSHGFEVEDRPLRTREEVDRFKNEQGVKTTPQIFVDGARIGGHDDLRRYLGLKVRDPKAVTYAPVAWLFAASLALALAASVSAFGTALTGRAAEWTVGFAMVLLALQKLRDVDSFATMFLGYDLLAQRWVPYGRIYPYAEALAGVLMVAGVLNWLSVPIALTIGTVGAVSVFKAVYVDRRELKCACVGGDSNVPLGFVSLLENVMMVGMAVWMVSAHGLA</sequence>
<dbReference type="OrthoDB" id="527973at2"/>
<organism evidence="11 12">
    <name type="scientific">Aureimonas jatrophae</name>
    <dbReference type="NCBI Taxonomy" id="1166073"/>
    <lineage>
        <taxon>Bacteria</taxon>
        <taxon>Pseudomonadati</taxon>
        <taxon>Pseudomonadota</taxon>
        <taxon>Alphaproteobacteria</taxon>
        <taxon>Hyphomicrobiales</taxon>
        <taxon>Aurantimonadaceae</taxon>
        <taxon>Aureimonas</taxon>
    </lineage>
</organism>
<gene>
    <name evidence="11" type="ORF">SAMN05192530_107109</name>
</gene>
<dbReference type="GO" id="GO:0030416">
    <property type="term" value="P:methylamine metabolic process"/>
    <property type="evidence" value="ECO:0007669"/>
    <property type="project" value="InterPro"/>
</dbReference>
<evidence type="ECO:0000256" key="3">
    <source>
        <dbReference type="ARBA" id="ARBA00004856"/>
    </source>
</evidence>
<dbReference type="UniPathway" id="UPA00895"/>
<evidence type="ECO:0000256" key="7">
    <source>
        <dbReference type="ARBA" id="ARBA00023136"/>
    </source>
</evidence>
<keyword evidence="6 8" id="KW-1133">Transmembrane helix</keyword>
<dbReference type="PRINTS" id="PR00160">
    <property type="entry name" value="GLUTAREDOXIN"/>
</dbReference>
<comment type="function">
    <text evidence="1">May be specifically involved in the processing, transport, and/or maturation of the MADH beta-subunit.</text>
</comment>
<dbReference type="AlphaFoldDB" id="A0A1H0K654"/>
<dbReference type="GO" id="GO:0016020">
    <property type="term" value="C:membrane"/>
    <property type="evidence" value="ECO:0007669"/>
    <property type="project" value="UniProtKB-SubCell"/>
</dbReference>
<evidence type="ECO:0000256" key="2">
    <source>
        <dbReference type="ARBA" id="ARBA00004141"/>
    </source>
</evidence>
<feature type="domain" description="Glutaredoxin" evidence="9">
    <location>
        <begin position="28"/>
        <end position="80"/>
    </location>
</feature>
<comment type="subcellular location">
    <subcellularLocation>
        <location evidence="2">Membrane</location>
        <topology evidence="2">Multi-pass membrane protein</topology>
    </subcellularLocation>
</comment>
<protein>
    <recommendedName>
        <fullName evidence="4">Methylamine utilization protein MauE</fullName>
    </recommendedName>
</protein>
<name>A0A1H0K654_9HYPH</name>
<keyword evidence="7 8" id="KW-0472">Membrane</keyword>
<keyword evidence="12" id="KW-1185">Reference proteome</keyword>
<dbReference type="InterPro" id="IPR036249">
    <property type="entry name" value="Thioredoxin-like_sf"/>
</dbReference>
<dbReference type="PROSITE" id="PS51354">
    <property type="entry name" value="GLUTAREDOXIN_2"/>
    <property type="match status" value="1"/>
</dbReference>
<reference evidence="11 12" key="1">
    <citation type="submission" date="2016-10" db="EMBL/GenBank/DDBJ databases">
        <authorList>
            <person name="de Groot N.N."/>
        </authorList>
    </citation>
    <scope>NUCLEOTIDE SEQUENCE [LARGE SCALE GENOMIC DNA]</scope>
    <source>
        <strain evidence="12">L7-484,KACC 16230,DSM 25025</strain>
    </source>
</reference>
<dbReference type="Proteomes" id="UP000198793">
    <property type="component" value="Unassembled WGS sequence"/>
</dbReference>
<accession>A0A1H0K654</accession>
<dbReference type="SUPFAM" id="SSF52833">
    <property type="entry name" value="Thioredoxin-like"/>
    <property type="match status" value="1"/>
</dbReference>
<evidence type="ECO:0000256" key="5">
    <source>
        <dbReference type="ARBA" id="ARBA00022692"/>
    </source>
</evidence>
<evidence type="ECO:0000313" key="12">
    <source>
        <dbReference type="Proteomes" id="UP000198793"/>
    </source>
</evidence>
<dbReference type="Pfam" id="PF07291">
    <property type="entry name" value="MauE"/>
    <property type="match status" value="1"/>
</dbReference>
<keyword evidence="5 8" id="KW-0812">Transmembrane</keyword>
<feature type="domain" description="Methylamine utilisation protein MauE" evidence="10">
    <location>
        <begin position="133"/>
        <end position="256"/>
    </location>
</feature>
<dbReference type="RefSeq" id="WP_090675105.1">
    <property type="nucleotide sequence ID" value="NZ_FNIT01000007.1"/>
</dbReference>
<feature type="transmembrane region" description="Helical" evidence="8">
    <location>
        <begin position="107"/>
        <end position="127"/>
    </location>
</feature>
<evidence type="ECO:0000259" key="9">
    <source>
        <dbReference type="Pfam" id="PF00462"/>
    </source>
</evidence>
<feature type="transmembrane region" description="Helical" evidence="8">
    <location>
        <begin position="183"/>
        <end position="214"/>
    </location>
</feature>
<evidence type="ECO:0000313" key="11">
    <source>
        <dbReference type="EMBL" id="SDO51263.1"/>
    </source>
</evidence>
<dbReference type="InterPro" id="IPR009908">
    <property type="entry name" value="Methylamine_util_MauE"/>
</dbReference>
<proteinExistence type="predicted"/>
<comment type="pathway">
    <text evidence="3">One-carbon metabolism; methylamine degradation.</text>
</comment>
<dbReference type="EMBL" id="FNIT01000007">
    <property type="protein sequence ID" value="SDO51263.1"/>
    <property type="molecule type" value="Genomic_DNA"/>
</dbReference>